<evidence type="ECO:0000256" key="10">
    <source>
        <dbReference type="ARBA" id="ARBA00023242"/>
    </source>
</evidence>
<keyword evidence="10" id="KW-0539">Nucleus</keyword>
<evidence type="ECO:0000256" key="3">
    <source>
        <dbReference type="ARBA" id="ARBA00021888"/>
    </source>
</evidence>
<dbReference type="PANTHER" id="PTHR10528">
    <property type="entry name" value="AF4/FMR2 FAMILY MEMBER"/>
    <property type="match status" value="1"/>
</dbReference>
<feature type="domain" description="AF4/FMR2 C-terminal homology" evidence="14">
    <location>
        <begin position="45"/>
        <end position="264"/>
    </location>
</feature>
<dbReference type="Proteomes" id="UP000030742">
    <property type="component" value="Unassembled WGS sequence"/>
</dbReference>
<feature type="non-terminal residue" evidence="15">
    <location>
        <position position="271"/>
    </location>
</feature>
<dbReference type="STRING" id="77166.U4UW69"/>
<evidence type="ECO:0000256" key="6">
    <source>
        <dbReference type="ARBA" id="ARBA00022788"/>
    </source>
</evidence>
<dbReference type="PANTHER" id="PTHR10528:SF17">
    <property type="entry name" value="AF4_FMR2 FAMILY MEMBER LILLI"/>
    <property type="match status" value="1"/>
</dbReference>
<feature type="compositionally biased region" description="Polar residues" evidence="13">
    <location>
        <begin position="18"/>
        <end position="27"/>
    </location>
</feature>
<evidence type="ECO:0000256" key="2">
    <source>
        <dbReference type="ARBA" id="ARBA00007354"/>
    </source>
</evidence>
<dbReference type="OrthoDB" id="6382204at2759"/>
<gene>
    <name evidence="15" type="ORF">D910_11757</name>
</gene>
<evidence type="ECO:0000256" key="8">
    <source>
        <dbReference type="ARBA" id="ARBA00023125"/>
    </source>
</evidence>
<keyword evidence="6" id="KW-0562">Pair-rule protein</keyword>
<comment type="similarity">
    <text evidence="2">Belongs to the AF4 family.</text>
</comment>
<keyword evidence="4" id="KW-0217">Developmental protein</keyword>
<evidence type="ECO:0000256" key="5">
    <source>
        <dbReference type="ARBA" id="ARBA00022553"/>
    </source>
</evidence>
<accession>U4UW69</accession>
<comment type="subcellular location">
    <subcellularLocation>
        <location evidence="1">Nucleus</location>
    </subcellularLocation>
</comment>
<dbReference type="GO" id="GO:0010468">
    <property type="term" value="P:regulation of gene expression"/>
    <property type="evidence" value="ECO:0007669"/>
    <property type="project" value="InterPro"/>
</dbReference>
<dbReference type="EMBL" id="KB632390">
    <property type="protein sequence ID" value="ERL94480.1"/>
    <property type="molecule type" value="Genomic_DNA"/>
</dbReference>
<feature type="compositionally biased region" description="Basic and acidic residues" evidence="13">
    <location>
        <begin position="1"/>
        <end position="10"/>
    </location>
</feature>
<keyword evidence="5" id="KW-0597">Phosphoprotein</keyword>
<dbReference type="GO" id="GO:0003677">
    <property type="term" value="F:DNA binding"/>
    <property type="evidence" value="ECO:0007669"/>
    <property type="project" value="UniProtKB-KW"/>
</dbReference>
<dbReference type="AlphaFoldDB" id="U4UW69"/>
<evidence type="ECO:0000313" key="15">
    <source>
        <dbReference type="EMBL" id="ERL94480.1"/>
    </source>
</evidence>
<dbReference type="GO" id="GO:0032783">
    <property type="term" value="C:super elongation complex"/>
    <property type="evidence" value="ECO:0007669"/>
    <property type="project" value="TreeGrafter"/>
</dbReference>
<feature type="compositionally biased region" description="Low complexity" evidence="13">
    <location>
        <begin position="195"/>
        <end position="212"/>
    </location>
</feature>
<evidence type="ECO:0000313" key="16">
    <source>
        <dbReference type="Proteomes" id="UP000030742"/>
    </source>
</evidence>
<evidence type="ECO:0000256" key="13">
    <source>
        <dbReference type="SAM" id="MobiDB-lite"/>
    </source>
</evidence>
<reference evidence="15 16" key="1">
    <citation type="journal article" date="2013" name="Genome Biol.">
        <title>Draft genome of the mountain pine beetle, Dendroctonus ponderosae Hopkins, a major forest pest.</title>
        <authorList>
            <person name="Keeling C.I."/>
            <person name="Yuen M.M."/>
            <person name="Liao N.Y."/>
            <person name="Docking T.R."/>
            <person name="Chan S.K."/>
            <person name="Taylor G.A."/>
            <person name="Palmquist D.L."/>
            <person name="Jackman S.D."/>
            <person name="Nguyen A."/>
            <person name="Li M."/>
            <person name="Henderson H."/>
            <person name="Janes J.K."/>
            <person name="Zhao Y."/>
            <person name="Pandoh P."/>
            <person name="Moore R."/>
            <person name="Sperling F.A."/>
            <person name="Huber D.P."/>
            <person name="Birol I."/>
            <person name="Jones S.J."/>
            <person name="Bohlmann J."/>
        </authorList>
    </citation>
    <scope>NUCLEOTIDE SEQUENCE</scope>
</reference>
<evidence type="ECO:0000256" key="11">
    <source>
        <dbReference type="ARBA" id="ARBA00024653"/>
    </source>
</evidence>
<evidence type="ECO:0000256" key="4">
    <source>
        <dbReference type="ARBA" id="ARBA00022473"/>
    </source>
</evidence>
<proteinExistence type="inferred from homology"/>
<feature type="region of interest" description="Disordered" evidence="13">
    <location>
        <begin position="1"/>
        <end position="27"/>
    </location>
</feature>
<dbReference type="GO" id="GO:0007366">
    <property type="term" value="P:periodic partitioning by pair rule gene"/>
    <property type="evidence" value="ECO:0007669"/>
    <property type="project" value="UniProtKB-KW"/>
</dbReference>
<dbReference type="Pfam" id="PF18876">
    <property type="entry name" value="AFF4_CHD"/>
    <property type="match status" value="1"/>
</dbReference>
<organism evidence="15 16">
    <name type="scientific">Dendroctonus ponderosae</name>
    <name type="common">Mountain pine beetle</name>
    <dbReference type="NCBI Taxonomy" id="77166"/>
    <lineage>
        <taxon>Eukaryota</taxon>
        <taxon>Metazoa</taxon>
        <taxon>Ecdysozoa</taxon>
        <taxon>Arthropoda</taxon>
        <taxon>Hexapoda</taxon>
        <taxon>Insecta</taxon>
        <taxon>Pterygota</taxon>
        <taxon>Neoptera</taxon>
        <taxon>Endopterygota</taxon>
        <taxon>Coleoptera</taxon>
        <taxon>Polyphaga</taxon>
        <taxon>Cucujiformia</taxon>
        <taxon>Curculionidae</taxon>
        <taxon>Scolytinae</taxon>
        <taxon>Dendroctonus</taxon>
    </lineage>
</organism>
<sequence>MPPTNHERETMLLLSPTGAGSSVASTSQPKKEYYSYFENMEESEEDEEKDHSHYLSEAKRLKHLADKESDAIDQCMLYLEAVLFFLLTGNAMEQEVVTELAAFRMYKDTLSLIKYISSKFRSQPTLSGVHTKLAILSFRCQALLYYKLFKMRKNESRDIQKTVSEYYSRNAAIPMDQPCPAGQGTPSPLSPTPSPAGSVGSVGSQSSGYSSGELRGGAGVAPGAAGPAGGTWIPLSVYSAVVKQNQHFTYLLTFQELWENADQMVIKGLHT</sequence>
<evidence type="ECO:0000259" key="14">
    <source>
        <dbReference type="Pfam" id="PF18876"/>
    </source>
</evidence>
<keyword evidence="7" id="KW-0805">Transcription regulation</keyword>
<comment type="function">
    <text evidence="11">Has a role in transcriptional regulation. Acts in parallel with the Ras/MAPK and the PI3K/PKB pathways in the control of cell identity and cellular growth. Essential for regulation of the cytoskeleton and cell growth but not for cell proliferation or growth rate. Required specifically for the microtubule-based basal transport of lipid droplets. Plays a partially redundant function downstream of Raf in cell fate specification in the developing eye. Pair-rule protein that regulates embryonic cellularization, gastrulation and segmentation.</text>
</comment>
<evidence type="ECO:0000256" key="9">
    <source>
        <dbReference type="ARBA" id="ARBA00023163"/>
    </source>
</evidence>
<keyword evidence="9" id="KW-0804">Transcription</keyword>
<evidence type="ECO:0000256" key="1">
    <source>
        <dbReference type="ARBA" id="ARBA00004123"/>
    </source>
</evidence>
<feature type="region of interest" description="Disordered" evidence="13">
    <location>
        <begin position="177"/>
        <end position="213"/>
    </location>
</feature>
<evidence type="ECO:0000256" key="7">
    <source>
        <dbReference type="ARBA" id="ARBA00023015"/>
    </source>
</evidence>
<dbReference type="InterPro" id="IPR043640">
    <property type="entry name" value="AF4/FMR2_CHD"/>
</dbReference>
<name>U4UW69_DENPD</name>
<evidence type="ECO:0000256" key="12">
    <source>
        <dbReference type="ARBA" id="ARBA00032149"/>
    </source>
</evidence>
<keyword evidence="8" id="KW-0238">DNA-binding</keyword>
<protein>
    <recommendedName>
        <fullName evidence="3">AF4/FMR2 family member lilli</fullName>
    </recommendedName>
    <alternativeName>
        <fullName evidence="12">Protein lilliputian</fullName>
    </alternativeName>
</protein>
<dbReference type="InterPro" id="IPR007797">
    <property type="entry name" value="AF4/FMR2"/>
</dbReference>